<accession>A0A7J7RF21</accession>
<evidence type="ECO:0000313" key="2">
    <source>
        <dbReference type="EMBL" id="KAF6274663.1"/>
    </source>
</evidence>
<dbReference type="Proteomes" id="UP000585614">
    <property type="component" value="Unassembled WGS sequence"/>
</dbReference>
<dbReference type="AlphaFoldDB" id="A0A7J7RF21"/>
<dbReference type="EMBL" id="JACAGC010000027">
    <property type="protein sequence ID" value="KAF6274663.1"/>
    <property type="molecule type" value="Genomic_DNA"/>
</dbReference>
<evidence type="ECO:0000256" key="1">
    <source>
        <dbReference type="SAM" id="MobiDB-lite"/>
    </source>
</evidence>
<sequence>MTTCGPVCWPHVQAVWAQLEGQSRPCGFHPSQEGWVAIWQGHGLLGKGPAEKGLGSTFLQTSHVLFRLFWAQDRSSAMTSCVCVWATRHGVTAGQKHFSARKDCPCASTIRHQAFPPGRTRLTGKPGPPGPGDVRRDRLPAKPAALGTLPLGLARGSEFGFDLQ</sequence>
<evidence type="ECO:0000313" key="3">
    <source>
        <dbReference type="Proteomes" id="UP000585614"/>
    </source>
</evidence>
<organism evidence="2 3">
    <name type="scientific">Rhinolophus ferrumequinum</name>
    <name type="common">Greater horseshoe bat</name>
    <dbReference type="NCBI Taxonomy" id="59479"/>
    <lineage>
        <taxon>Eukaryota</taxon>
        <taxon>Metazoa</taxon>
        <taxon>Chordata</taxon>
        <taxon>Craniata</taxon>
        <taxon>Vertebrata</taxon>
        <taxon>Euteleostomi</taxon>
        <taxon>Mammalia</taxon>
        <taxon>Eutheria</taxon>
        <taxon>Laurasiatheria</taxon>
        <taxon>Chiroptera</taxon>
        <taxon>Yinpterochiroptera</taxon>
        <taxon>Rhinolophoidea</taxon>
        <taxon>Rhinolophidae</taxon>
        <taxon>Rhinolophinae</taxon>
        <taxon>Rhinolophus</taxon>
    </lineage>
</organism>
<protein>
    <submittedName>
        <fullName evidence="2">Uncharacterized protein</fullName>
    </submittedName>
</protein>
<name>A0A7J7RF21_RHIFE</name>
<comment type="caution">
    <text evidence="2">The sequence shown here is derived from an EMBL/GenBank/DDBJ whole genome shotgun (WGS) entry which is preliminary data.</text>
</comment>
<feature type="region of interest" description="Disordered" evidence="1">
    <location>
        <begin position="115"/>
        <end position="138"/>
    </location>
</feature>
<proteinExistence type="predicted"/>
<reference evidence="2 3" key="1">
    <citation type="journal article" date="2020" name="Nature">
        <title>Six reference-quality genomes reveal evolution of bat adaptations.</title>
        <authorList>
            <person name="Jebb D."/>
            <person name="Huang Z."/>
            <person name="Pippel M."/>
            <person name="Hughes G.M."/>
            <person name="Lavrichenko K."/>
            <person name="Devanna P."/>
            <person name="Winkler S."/>
            <person name="Jermiin L.S."/>
            <person name="Skirmuntt E.C."/>
            <person name="Katzourakis A."/>
            <person name="Burkitt-Gray L."/>
            <person name="Ray D.A."/>
            <person name="Sullivan K.A.M."/>
            <person name="Roscito J.G."/>
            <person name="Kirilenko B.M."/>
            <person name="Davalos L.M."/>
            <person name="Corthals A.P."/>
            <person name="Power M.L."/>
            <person name="Jones G."/>
            <person name="Ransome R.D."/>
            <person name="Dechmann D.K.N."/>
            <person name="Locatelli A.G."/>
            <person name="Puechmaille S.J."/>
            <person name="Fedrigo O."/>
            <person name="Jarvis E.D."/>
            <person name="Hiller M."/>
            <person name="Vernes S.C."/>
            <person name="Myers E.W."/>
            <person name="Teeling E.C."/>
        </authorList>
    </citation>
    <scope>NUCLEOTIDE SEQUENCE [LARGE SCALE GENOMIC DNA]</scope>
    <source>
        <strain evidence="2">MRhiFer1</strain>
        <tissue evidence="2">Lung</tissue>
    </source>
</reference>
<gene>
    <name evidence="2" type="ORF">mRhiFer1_009498</name>
</gene>
<feature type="compositionally biased region" description="Low complexity" evidence="1">
    <location>
        <begin position="116"/>
        <end position="125"/>
    </location>
</feature>